<sequence>MIPAIGDKLSSRAFGLQMDIEASFSGPAATGRAEAEADMLCAEEADLAAKAARLSHELMRVRRNRRARLDLTRGPSFDRSFMAIRAAVDGLGVCLDSMLLAEQGFRQGRMGGGLLREANLIRRLCHIVLTEPFGQARSRRSRNELPGQRSRCYADCSPRPERGEKHVLATGGIAEQSEKLAAIRCASSKQADEFLDENEELRPTWATRC</sequence>
<evidence type="ECO:0000313" key="1">
    <source>
        <dbReference type="EMBL" id="AWX93089.1"/>
    </source>
</evidence>
<protein>
    <recommendedName>
        <fullName evidence="3">Acyl-CoA dehydrogenase/oxidase C-terminal domain-containing protein</fullName>
    </recommendedName>
</protein>
<organism evidence="1 2">
    <name type="scientific">Paracoccus mutanolyticus</name>
    <dbReference type="NCBI Taxonomy" id="1499308"/>
    <lineage>
        <taxon>Bacteria</taxon>
        <taxon>Pseudomonadati</taxon>
        <taxon>Pseudomonadota</taxon>
        <taxon>Alphaproteobacteria</taxon>
        <taxon>Rhodobacterales</taxon>
        <taxon>Paracoccaceae</taxon>
        <taxon>Paracoccus</taxon>
    </lineage>
</organism>
<dbReference type="EMBL" id="CP030239">
    <property type="protein sequence ID" value="AWX93089.1"/>
    <property type="molecule type" value="Genomic_DNA"/>
</dbReference>
<evidence type="ECO:0008006" key="3">
    <source>
        <dbReference type="Google" id="ProtNLM"/>
    </source>
</evidence>
<evidence type="ECO:0000313" key="2">
    <source>
        <dbReference type="Proteomes" id="UP000249922"/>
    </source>
</evidence>
<proteinExistence type="predicted"/>
<gene>
    <name evidence="1" type="ORF">DPM13_07830</name>
</gene>
<name>A0ABN5M5I2_9RHOB</name>
<keyword evidence="2" id="KW-1185">Reference proteome</keyword>
<accession>A0ABN5M5I2</accession>
<reference evidence="1 2" key="1">
    <citation type="submission" date="2018-06" db="EMBL/GenBank/DDBJ databases">
        <title>Complete genome sequence of Paracoccus mutanolyticus strain RSP-02 isolated from cellulosic waste.</title>
        <authorList>
            <person name="Amrutha R.N."/>
            <person name="Shrivastav A."/>
            <person name="Buddana S.K."/>
            <person name="Deshpande U."/>
            <person name="Prakasham R.S."/>
        </authorList>
    </citation>
    <scope>NUCLEOTIDE SEQUENCE [LARGE SCALE GENOMIC DNA]</scope>
    <source>
        <strain evidence="1 2">RSP-02</strain>
    </source>
</reference>
<dbReference type="Gene3D" id="3.40.190.10">
    <property type="entry name" value="Periplasmic binding protein-like II"/>
    <property type="match status" value="1"/>
</dbReference>
<dbReference type="Proteomes" id="UP000249922">
    <property type="component" value="Chromosome"/>
</dbReference>
<dbReference type="RefSeq" id="WP_112887771.1">
    <property type="nucleotide sequence ID" value="NZ_CP030239.1"/>
</dbReference>